<evidence type="ECO:0000313" key="1">
    <source>
        <dbReference type="EMBL" id="QJT08505.1"/>
    </source>
</evidence>
<dbReference type="Proteomes" id="UP000434052">
    <property type="component" value="Unassembled WGS sequence"/>
</dbReference>
<keyword evidence="4" id="KW-1185">Reference proteome</keyword>
<dbReference type="RefSeq" id="WP_144305755.1">
    <property type="nucleotide sequence ID" value="NZ_CP039543.1"/>
</dbReference>
<reference evidence="1 4" key="2">
    <citation type="submission" date="2019-04" db="EMBL/GenBank/DDBJ databases">
        <title>Isolation and culture of sulfate reducing bacteria from the cold seep of the South China Sea.</title>
        <authorList>
            <person name="Sun C."/>
            <person name="Liu R."/>
        </authorList>
    </citation>
    <scope>NUCLEOTIDE SEQUENCE [LARGE SCALE GENOMIC DNA]</scope>
    <source>
        <strain evidence="1 4">CS1</strain>
    </source>
</reference>
<protein>
    <submittedName>
        <fullName evidence="2">Uncharacterized protein</fullName>
    </submittedName>
</protein>
<evidence type="ECO:0000313" key="3">
    <source>
        <dbReference type="Proteomes" id="UP000434052"/>
    </source>
</evidence>
<sequence length="90" mass="10053">MVREFVVVMESDGVYRLSDALQSVFHGSGLRIEQRLKHRIGFMSNSGYNAALVAVREQHTANAQSLSILWMRHEARGLAKGGKPKSLEKV</sequence>
<evidence type="ECO:0000313" key="2">
    <source>
        <dbReference type="EMBL" id="TVM33027.1"/>
    </source>
</evidence>
<accession>A0A6P1ZHE8</accession>
<proteinExistence type="predicted"/>
<dbReference type="AlphaFoldDB" id="A0A6P1ZHE8"/>
<reference evidence="2 3" key="1">
    <citation type="submission" date="2018-06" db="EMBL/GenBank/DDBJ databases">
        <title>Complete genome of Desulfovibrio marinus P48SEP.</title>
        <authorList>
            <person name="Crispim J.S."/>
            <person name="Vidigal P.M.P."/>
            <person name="Silva L.C.F."/>
            <person name="Araujo L.C."/>
            <person name="Laguardia C.N."/>
            <person name="Dias R.S."/>
            <person name="Sousa M.P."/>
            <person name="Paula S.O."/>
            <person name="Silva C."/>
        </authorList>
    </citation>
    <scope>NUCLEOTIDE SEQUENCE [LARGE SCALE GENOMIC DNA]</scope>
    <source>
        <strain evidence="2 3">P48SEP</strain>
    </source>
</reference>
<name>A0A6P1ZHE8_9BACT</name>
<dbReference type="EMBL" id="QMIF01000008">
    <property type="protein sequence ID" value="TVM33027.1"/>
    <property type="molecule type" value="Genomic_DNA"/>
</dbReference>
<gene>
    <name evidence="2" type="ORF">DQK91_12745</name>
    <name evidence="1" type="ORF">E8L03_06005</name>
</gene>
<organism evidence="2 3">
    <name type="scientific">Oceanidesulfovibrio marinus</name>
    <dbReference type="NCBI Taxonomy" id="370038"/>
    <lineage>
        <taxon>Bacteria</taxon>
        <taxon>Pseudomonadati</taxon>
        <taxon>Thermodesulfobacteriota</taxon>
        <taxon>Desulfovibrionia</taxon>
        <taxon>Desulfovibrionales</taxon>
        <taxon>Desulfovibrionaceae</taxon>
        <taxon>Oceanidesulfovibrio</taxon>
    </lineage>
</organism>
<dbReference type="Proteomes" id="UP000503251">
    <property type="component" value="Chromosome"/>
</dbReference>
<dbReference type="EMBL" id="CP039543">
    <property type="protein sequence ID" value="QJT08505.1"/>
    <property type="molecule type" value="Genomic_DNA"/>
</dbReference>
<evidence type="ECO:0000313" key="4">
    <source>
        <dbReference type="Proteomes" id="UP000503251"/>
    </source>
</evidence>